<dbReference type="AlphaFoldDB" id="A0A0S7WJU6"/>
<protein>
    <submittedName>
        <fullName evidence="1">Uncharacterized protein</fullName>
    </submittedName>
</protein>
<sequence>MFYGAICSLPFPPICVTEGGRMGTFVTCLLAIHCFGSLTLDSLQGTWTVAVRLDNICRTQTSLEASTYADYDPYYEDAMGAAYLYTTQTASCGFPTDYSILWRVRKDAAIGLDGSVSYERLPGGRYEYRTQGYSRELEYSRTRWDVSLGLEMYKYMKRNTFIAPFASFGPFVRGTDSEYWRTGVVCTEDDTTSFGDRSTSKMRTYGIDLNWGADLLFRLSTAKMSLRMKATLCKLWTSRREQLYTQGQTLEENPWGVDLYLPTQSEFTLWLCFYF</sequence>
<dbReference type="EMBL" id="LIZT01000024">
    <property type="protein sequence ID" value="KPJ50339.1"/>
    <property type="molecule type" value="Genomic_DNA"/>
</dbReference>
<evidence type="ECO:0000313" key="1">
    <source>
        <dbReference type="EMBL" id="KPJ50339.1"/>
    </source>
</evidence>
<organism evidence="1 2">
    <name type="scientific">candidate division TA06 bacterium DG_26</name>
    <dbReference type="NCBI Taxonomy" id="1703771"/>
    <lineage>
        <taxon>Bacteria</taxon>
        <taxon>Bacteria division TA06</taxon>
    </lineage>
</organism>
<gene>
    <name evidence="1" type="ORF">AMJ40_03185</name>
</gene>
<proteinExistence type="predicted"/>
<accession>A0A0S7WJU6</accession>
<name>A0A0S7WJU6_UNCT6</name>
<evidence type="ECO:0000313" key="2">
    <source>
        <dbReference type="Proteomes" id="UP000051124"/>
    </source>
</evidence>
<dbReference type="Proteomes" id="UP000051124">
    <property type="component" value="Unassembled WGS sequence"/>
</dbReference>
<comment type="caution">
    <text evidence="1">The sequence shown here is derived from an EMBL/GenBank/DDBJ whole genome shotgun (WGS) entry which is preliminary data.</text>
</comment>
<reference evidence="1 2" key="1">
    <citation type="journal article" date="2015" name="Microbiome">
        <title>Genomic resolution of linkages in carbon, nitrogen, and sulfur cycling among widespread estuary sediment bacteria.</title>
        <authorList>
            <person name="Baker B.J."/>
            <person name="Lazar C.S."/>
            <person name="Teske A.P."/>
            <person name="Dick G.J."/>
        </authorList>
    </citation>
    <scope>NUCLEOTIDE SEQUENCE [LARGE SCALE GENOMIC DNA]</scope>
    <source>
        <strain evidence="1">DG_26</strain>
    </source>
</reference>